<organism evidence="2 3">
    <name type="scientific">Trichonephila clavata</name>
    <name type="common">Joro spider</name>
    <name type="synonym">Nephila clavata</name>
    <dbReference type="NCBI Taxonomy" id="2740835"/>
    <lineage>
        <taxon>Eukaryota</taxon>
        <taxon>Metazoa</taxon>
        <taxon>Ecdysozoa</taxon>
        <taxon>Arthropoda</taxon>
        <taxon>Chelicerata</taxon>
        <taxon>Arachnida</taxon>
        <taxon>Araneae</taxon>
        <taxon>Araneomorphae</taxon>
        <taxon>Entelegynae</taxon>
        <taxon>Araneoidea</taxon>
        <taxon>Nephilidae</taxon>
        <taxon>Trichonephila</taxon>
    </lineage>
</organism>
<dbReference type="OrthoDB" id="10482284at2759"/>
<reference evidence="2" key="1">
    <citation type="submission" date="2020-07" db="EMBL/GenBank/DDBJ databases">
        <title>Multicomponent nature underlies the extraordinary mechanical properties of spider dragline silk.</title>
        <authorList>
            <person name="Kono N."/>
            <person name="Nakamura H."/>
            <person name="Mori M."/>
            <person name="Yoshida Y."/>
            <person name="Ohtoshi R."/>
            <person name="Malay A.D."/>
            <person name="Moran D.A.P."/>
            <person name="Tomita M."/>
            <person name="Numata K."/>
            <person name="Arakawa K."/>
        </authorList>
    </citation>
    <scope>NUCLEOTIDE SEQUENCE</scope>
</reference>
<evidence type="ECO:0000256" key="1">
    <source>
        <dbReference type="SAM" id="MobiDB-lite"/>
    </source>
</evidence>
<evidence type="ECO:0000313" key="3">
    <source>
        <dbReference type="Proteomes" id="UP000887116"/>
    </source>
</evidence>
<gene>
    <name evidence="2" type="ORF">TNCT_715911</name>
</gene>
<dbReference type="Proteomes" id="UP000887116">
    <property type="component" value="Unassembled WGS sequence"/>
</dbReference>
<feature type="region of interest" description="Disordered" evidence="1">
    <location>
        <begin position="76"/>
        <end position="141"/>
    </location>
</feature>
<keyword evidence="3" id="KW-1185">Reference proteome</keyword>
<comment type="caution">
    <text evidence="2">The sequence shown here is derived from an EMBL/GenBank/DDBJ whole genome shotgun (WGS) entry which is preliminary data.</text>
</comment>
<accession>A0A8X6L133</accession>
<dbReference type="AlphaFoldDB" id="A0A8X6L133"/>
<sequence length="173" mass="18720">MKNTDQCHAKREGGLPKKDAVSFSSFVISKSCSDNGTLEVKKNKNQRKKFRRVRREKQKKEKVLFAEKESRLFDVTSGGRGSAVWKRSLRQDETSQSNTSQHHGRGNGAEPPVGARAALSGRTPVGGAARDGRGVGGCPSAQRRVSDHSLIGSGPTFFLLAVSQTALVSSTCY</sequence>
<proteinExistence type="predicted"/>
<name>A0A8X6L133_TRICU</name>
<dbReference type="EMBL" id="BMAO01014259">
    <property type="protein sequence ID" value="GFQ93860.1"/>
    <property type="molecule type" value="Genomic_DNA"/>
</dbReference>
<feature type="region of interest" description="Disordered" evidence="1">
    <location>
        <begin position="1"/>
        <end position="20"/>
    </location>
</feature>
<protein>
    <submittedName>
        <fullName evidence="2">Uncharacterized protein</fullName>
    </submittedName>
</protein>
<evidence type="ECO:0000313" key="2">
    <source>
        <dbReference type="EMBL" id="GFQ93860.1"/>
    </source>
</evidence>